<feature type="domain" description="C2H2-type" evidence="7">
    <location>
        <begin position="865"/>
        <end position="892"/>
    </location>
</feature>
<dbReference type="OrthoDB" id="3437960at2759"/>
<evidence type="ECO:0000256" key="4">
    <source>
        <dbReference type="ARBA" id="ARBA00022833"/>
    </source>
</evidence>
<dbReference type="Proteomes" id="UP001152803">
    <property type="component" value="Unassembled WGS sequence"/>
</dbReference>
<feature type="region of interest" description="Disordered" evidence="6">
    <location>
        <begin position="559"/>
        <end position="601"/>
    </location>
</feature>
<dbReference type="Pfam" id="PF00096">
    <property type="entry name" value="zf-C2H2"/>
    <property type="match status" value="2"/>
</dbReference>
<feature type="region of interest" description="Disordered" evidence="6">
    <location>
        <begin position="461"/>
        <end position="486"/>
    </location>
</feature>
<evidence type="ECO:0000256" key="6">
    <source>
        <dbReference type="SAM" id="MobiDB-lite"/>
    </source>
</evidence>
<feature type="region of interest" description="Disordered" evidence="6">
    <location>
        <begin position="811"/>
        <end position="830"/>
    </location>
</feature>
<keyword evidence="9" id="KW-1185">Reference proteome</keyword>
<dbReference type="FunFam" id="3.30.160.60:FF:000072">
    <property type="entry name" value="zinc finger protein 143 isoform X1"/>
    <property type="match status" value="1"/>
</dbReference>
<dbReference type="Gene3D" id="3.30.160.60">
    <property type="entry name" value="Classic Zinc Finger"/>
    <property type="match status" value="4"/>
</dbReference>
<dbReference type="InterPro" id="IPR013087">
    <property type="entry name" value="Znf_C2H2_type"/>
</dbReference>
<comment type="caution">
    <text evidence="8">The sequence shown here is derived from an EMBL/GenBank/DDBJ whole genome shotgun (WGS) entry which is preliminary data.</text>
</comment>
<dbReference type="SMART" id="SM00355">
    <property type="entry name" value="ZnF_C2H2"/>
    <property type="match status" value="4"/>
</dbReference>
<feature type="region of interest" description="Disordered" evidence="6">
    <location>
        <begin position="965"/>
        <end position="1013"/>
    </location>
</feature>
<evidence type="ECO:0000313" key="9">
    <source>
        <dbReference type="Proteomes" id="UP001152803"/>
    </source>
</evidence>
<feature type="domain" description="C2H2-type" evidence="7">
    <location>
        <begin position="949"/>
        <end position="977"/>
    </location>
</feature>
<dbReference type="AlphaFoldDB" id="A0A9Q1I8L8"/>
<dbReference type="FunFam" id="3.30.160.60:FF:002343">
    <property type="entry name" value="Zinc finger protein 33A"/>
    <property type="match status" value="1"/>
</dbReference>
<dbReference type="GO" id="GO:0000981">
    <property type="term" value="F:DNA-binding transcription factor activity, RNA polymerase II-specific"/>
    <property type="evidence" value="ECO:0007669"/>
    <property type="project" value="TreeGrafter"/>
</dbReference>
<evidence type="ECO:0000313" key="8">
    <source>
        <dbReference type="EMBL" id="KAJ8287848.1"/>
    </source>
</evidence>
<keyword evidence="4" id="KW-0862">Zinc</keyword>
<evidence type="ECO:0000256" key="5">
    <source>
        <dbReference type="PROSITE-ProRule" id="PRU00042"/>
    </source>
</evidence>
<protein>
    <recommendedName>
        <fullName evidence="7">C2H2-type domain-containing protein</fullName>
    </recommendedName>
</protein>
<dbReference type="GO" id="GO:0005634">
    <property type="term" value="C:nucleus"/>
    <property type="evidence" value="ECO:0007669"/>
    <property type="project" value="UniProtKB-ARBA"/>
</dbReference>
<accession>A0A9Q1I8L8</accession>
<dbReference type="EMBL" id="JAFJMO010000001">
    <property type="protein sequence ID" value="KAJ8287848.1"/>
    <property type="molecule type" value="Genomic_DNA"/>
</dbReference>
<reference evidence="8" key="1">
    <citation type="journal article" date="2023" name="Science">
        <title>Genome structures resolve the early diversification of teleost fishes.</title>
        <authorList>
            <person name="Parey E."/>
            <person name="Louis A."/>
            <person name="Montfort J."/>
            <person name="Bouchez O."/>
            <person name="Roques C."/>
            <person name="Iampietro C."/>
            <person name="Lluch J."/>
            <person name="Castinel A."/>
            <person name="Donnadieu C."/>
            <person name="Desvignes T."/>
            <person name="Floi Bucao C."/>
            <person name="Jouanno E."/>
            <person name="Wen M."/>
            <person name="Mejri S."/>
            <person name="Dirks R."/>
            <person name="Jansen H."/>
            <person name="Henkel C."/>
            <person name="Chen W.J."/>
            <person name="Zahm M."/>
            <person name="Cabau C."/>
            <person name="Klopp C."/>
            <person name="Thompson A.W."/>
            <person name="Robinson-Rechavi M."/>
            <person name="Braasch I."/>
            <person name="Lecointre G."/>
            <person name="Bobe J."/>
            <person name="Postlethwait J.H."/>
            <person name="Berthelot C."/>
            <person name="Roest Crollius H."/>
            <person name="Guiguen Y."/>
        </authorList>
    </citation>
    <scope>NUCLEOTIDE SEQUENCE</scope>
    <source>
        <strain evidence="8">Concon-B</strain>
    </source>
</reference>
<keyword evidence="1" id="KW-0479">Metal-binding</keyword>
<evidence type="ECO:0000259" key="7">
    <source>
        <dbReference type="PROSITE" id="PS50157"/>
    </source>
</evidence>
<dbReference type="GO" id="GO:0008270">
    <property type="term" value="F:zinc ion binding"/>
    <property type="evidence" value="ECO:0007669"/>
    <property type="project" value="UniProtKB-KW"/>
</dbReference>
<dbReference type="PROSITE" id="PS50157">
    <property type="entry name" value="ZINC_FINGER_C2H2_2"/>
    <property type="match status" value="4"/>
</dbReference>
<sequence length="1013" mass="109319">MDSQLAAVLTNRGTASLNRSHLPERTGKSMEMPPLTDIQDVPIDLSLKSSCSLPLDSQPLCYKMAPSCNYKAKQFYWRETRIQGRMEETSKDSTDTIEIVAEVTGVHKPVLSNIDSLPNSCKNSLTPGFTGCLLEQKGVTSESLSSDQSESHTASLVTVKDEIEEVCIGELEGYSDDQSDSQGSLDEVNEGLTRDIADGTDMQNTIVSGANSNMVPMDTITALNTEPEDIAADSCGFTAREASPSEGKSPGLNGDVSSLLGVEMRVNKQPKFNLGILSDGGEFPIKGGDAEGEEKEMVRWKGRKKCSSRHAPAYSIRTRSQRRREINREAKAECGKEDNTLLGKETQKREVLLQSSPPASDLPGRFQGLCETEGEQDAGADADRIGKGRECQQKLQEEVLDLSLSRKGGRSNTVCRKGGFEEGIETSLLMEVDEIVQQEVAEDEEDAEIGSRERQAAIGFDLPNGEAPFSSSSAPPSPSASPSVDPSLADLLLIDNQGVPYTLTPDGQKVFQVELPKPHKAFSVRPRPKSKQVKPKDSTVSAALSNQVLPNALPCQPSGATPSCLIPPASPGSSDDSKTASSSGAKSSSLAAPQPPTLLDLEPQSQPIRILANSATTSPILLLPSSQLSSLSPSKPNTNSGLMALSLPVSLTQNSTSTPLLLVISPLTPGSAPSTSSPILTVPSSVSLSQTTSPSAVSLPLYSVQTNLESSFPTNPAVPVLNPESFTLFPAISGNSNQCTPSSPSVSSSTGGPIPDLSSKEIIPKLSPNRLMKSDPASDTKSSSITETQIECAQSPILASLSPKEIPPYEIRHSLKTSPPSASANPFSADDQSYPISGTPPPETIFPTNHPKNLNLSPNCPRRILYCQFCPRAFYYLSDLERHSITHSQSKPHVCPLCSKAFKRSSHLERHKHIHTGQRNFICPICSKRFREAGELLRHQRVHTGEKPFQCLQCHMRFAERNTLRRHAKRKHQEQQGPDGQEEGGRYSDDIQEDSAEWYSSTVPELDSDNETD</sequence>
<keyword evidence="2" id="KW-0677">Repeat</keyword>
<dbReference type="GO" id="GO:0045944">
    <property type="term" value="P:positive regulation of transcription by RNA polymerase II"/>
    <property type="evidence" value="ECO:0007669"/>
    <property type="project" value="UniProtKB-ARBA"/>
</dbReference>
<evidence type="ECO:0000256" key="1">
    <source>
        <dbReference type="ARBA" id="ARBA00022723"/>
    </source>
</evidence>
<dbReference type="PANTHER" id="PTHR19818">
    <property type="entry name" value="ZINC FINGER PROTEIN ZIC AND GLI"/>
    <property type="match status" value="1"/>
</dbReference>
<dbReference type="InterPro" id="IPR036236">
    <property type="entry name" value="Znf_C2H2_sf"/>
</dbReference>
<dbReference type="PANTHER" id="PTHR19818:SF139">
    <property type="entry name" value="PAIR-RULE PROTEIN ODD-PAIRED"/>
    <property type="match status" value="1"/>
</dbReference>
<proteinExistence type="predicted"/>
<dbReference type="GO" id="GO:0000978">
    <property type="term" value="F:RNA polymerase II cis-regulatory region sequence-specific DNA binding"/>
    <property type="evidence" value="ECO:0007669"/>
    <property type="project" value="TreeGrafter"/>
</dbReference>
<dbReference type="SUPFAM" id="SSF57667">
    <property type="entry name" value="beta-beta-alpha zinc fingers"/>
    <property type="match status" value="2"/>
</dbReference>
<feature type="compositionally biased region" description="Low complexity" evidence="6">
    <location>
        <begin position="571"/>
        <end position="592"/>
    </location>
</feature>
<evidence type="ECO:0000256" key="3">
    <source>
        <dbReference type="ARBA" id="ARBA00022771"/>
    </source>
</evidence>
<feature type="compositionally biased region" description="Low complexity" evidence="6">
    <location>
        <begin position="467"/>
        <end position="486"/>
    </location>
</feature>
<gene>
    <name evidence="8" type="ORF">COCON_G00005070</name>
</gene>
<dbReference type="InterPro" id="IPR050329">
    <property type="entry name" value="GLI_C2H2-zinc-finger"/>
</dbReference>
<feature type="region of interest" description="Disordered" evidence="6">
    <location>
        <begin position="9"/>
        <end position="35"/>
    </location>
</feature>
<feature type="region of interest" description="Disordered" evidence="6">
    <location>
        <begin position="737"/>
        <end position="786"/>
    </location>
</feature>
<feature type="domain" description="C2H2-type" evidence="7">
    <location>
        <begin position="893"/>
        <end position="920"/>
    </location>
</feature>
<name>A0A9Q1I8L8_CONCO</name>
<organism evidence="8 9">
    <name type="scientific">Conger conger</name>
    <name type="common">Conger eel</name>
    <name type="synonym">Muraena conger</name>
    <dbReference type="NCBI Taxonomy" id="82655"/>
    <lineage>
        <taxon>Eukaryota</taxon>
        <taxon>Metazoa</taxon>
        <taxon>Chordata</taxon>
        <taxon>Craniata</taxon>
        <taxon>Vertebrata</taxon>
        <taxon>Euteleostomi</taxon>
        <taxon>Actinopterygii</taxon>
        <taxon>Neopterygii</taxon>
        <taxon>Teleostei</taxon>
        <taxon>Anguilliformes</taxon>
        <taxon>Congridae</taxon>
        <taxon>Conger</taxon>
    </lineage>
</organism>
<dbReference type="PROSITE" id="PS00028">
    <property type="entry name" value="ZINC_FINGER_C2H2_1"/>
    <property type="match status" value="4"/>
</dbReference>
<evidence type="ECO:0000256" key="2">
    <source>
        <dbReference type="ARBA" id="ARBA00022737"/>
    </source>
</evidence>
<feature type="compositionally biased region" description="Low complexity" evidence="6">
    <location>
        <begin position="740"/>
        <end position="753"/>
    </location>
</feature>
<feature type="compositionally biased region" description="Low complexity" evidence="6">
    <location>
        <begin position="818"/>
        <end position="829"/>
    </location>
</feature>
<feature type="domain" description="C2H2-type" evidence="7">
    <location>
        <begin position="921"/>
        <end position="948"/>
    </location>
</feature>
<keyword evidence="3 5" id="KW-0863">Zinc-finger</keyword>
<dbReference type="FunFam" id="3.30.160.60:FF:000624">
    <property type="entry name" value="zinc finger protein 697"/>
    <property type="match status" value="1"/>
</dbReference>